<organism evidence="1 2">
    <name type="scientific">Carnegiea gigantea</name>
    <dbReference type="NCBI Taxonomy" id="171969"/>
    <lineage>
        <taxon>Eukaryota</taxon>
        <taxon>Viridiplantae</taxon>
        <taxon>Streptophyta</taxon>
        <taxon>Embryophyta</taxon>
        <taxon>Tracheophyta</taxon>
        <taxon>Spermatophyta</taxon>
        <taxon>Magnoliopsida</taxon>
        <taxon>eudicotyledons</taxon>
        <taxon>Gunneridae</taxon>
        <taxon>Pentapetalae</taxon>
        <taxon>Caryophyllales</taxon>
        <taxon>Cactineae</taxon>
        <taxon>Cactaceae</taxon>
        <taxon>Cactoideae</taxon>
        <taxon>Echinocereeae</taxon>
        <taxon>Carnegiea</taxon>
    </lineage>
</organism>
<dbReference type="GO" id="GO:0015996">
    <property type="term" value="P:chlorophyll catabolic process"/>
    <property type="evidence" value="ECO:0007669"/>
    <property type="project" value="TreeGrafter"/>
</dbReference>
<reference evidence="1" key="1">
    <citation type="submission" date="2022-04" db="EMBL/GenBank/DDBJ databases">
        <title>Carnegiea gigantea Genome sequencing and assembly v2.</title>
        <authorList>
            <person name="Copetti D."/>
            <person name="Sanderson M.J."/>
            <person name="Burquez A."/>
            <person name="Wojciechowski M.F."/>
        </authorList>
    </citation>
    <scope>NUCLEOTIDE SEQUENCE</scope>
    <source>
        <strain evidence="1">SGP5-SGP5p</strain>
        <tissue evidence="1">Aerial part</tissue>
    </source>
</reference>
<dbReference type="EMBL" id="JAKOGI010000001">
    <property type="protein sequence ID" value="KAJ8453112.1"/>
    <property type="molecule type" value="Genomic_DNA"/>
</dbReference>
<evidence type="ECO:0000313" key="2">
    <source>
        <dbReference type="Proteomes" id="UP001153076"/>
    </source>
</evidence>
<dbReference type="Pfam" id="PF06405">
    <property type="entry name" value="RCC_reductase"/>
    <property type="match status" value="3"/>
</dbReference>
<name>A0A9Q1L090_9CARY</name>
<dbReference type="OrthoDB" id="26525at2759"/>
<dbReference type="GO" id="GO:0051743">
    <property type="term" value="F:red chlorophyll catabolite reductase activity"/>
    <property type="evidence" value="ECO:0007669"/>
    <property type="project" value="InterPro"/>
</dbReference>
<accession>A0A9Q1L090</accession>
<protein>
    <submittedName>
        <fullName evidence="1">Uncharacterized protein</fullName>
    </submittedName>
</protein>
<keyword evidence="2" id="KW-1185">Reference proteome</keyword>
<dbReference type="AlphaFoldDB" id="A0A9Q1L090"/>
<evidence type="ECO:0000313" key="1">
    <source>
        <dbReference type="EMBL" id="KAJ8453112.1"/>
    </source>
</evidence>
<dbReference type="PANTHER" id="PTHR34685:SF2">
    <property type="entry name" value="RED CHLOROPHYLL CATABOLITE REDUCTASE, CHLOROPLASTIC"/>
    <property type="match status" value="1"/>
</dbReference>
<dbReference type="GO" id="GO:0009507">
    <property type="term" value="C:chloroplast"/>
    <property type="evidence" value="ECO:0007669"/>
    <property type="project" value="TreeGrafter"/>
</dbReference>
<gene>
    <name evidence="1" type="ORF">Cgig2_007996</name>
</gene>
<proteinExistence type="predicted"/>
<dbReference type="Proteomes" id="UP001153076">
    <property type="component" value="Unassembled WGS sequence"/>
</dbReference>
<dbReference type="Gene3D" id="3.40.1500.20">
    <property type="match status" value="3"/>
</dbReference>
<dbReference type="InterPro" id="IPR009439">
    <property type="entry name" value="RCC_reductase"/>
</dbReference>
<comment type="caution">
    <text evidence="1">The sequence shown here is derived from an EMBL/GenBank/DDBJ whole genome shotgun (WGS) entry which is preliminary data.</text>
</comment>
<sequence length="861" mass="95761">MAFIVCRANVLSPQLSLSSSSFSSSSSSSSSAPSAAVGAASNWRYPVVLLSNLRSLPTKICCAASPASQGEPQRDGRPRFRDFPYASAPIRDLMAELLSMVETRLGPKLVPHTLPPDVEYYTNESGTNHGSLYVRAGAPSSRIDFLLGSWRHCEVRPQGEPMDITILRCFMNSSTDVPELVVKFDQYSPTSLRITLDLSPRRDLALSATYLETFYKKTELDRLRKFIFCSVPESGTYQDPCLYLRCALSPTAIAVGFKTSACDGEGETRLEEIIRTEVRAVAKAVVETWLDVCGQRWRVTQEEDRPHLKERDFSSKLKTIRIDIVRGLPEMFGQEIADRVHAELEPRWLNGSWLHRKVSMAAELNITTFSCYMNDTTDAPPFFMVFIQGSPTSLVNLLDLSPRGNLVIHPDYPSGPSMKTQSSRSTNISFLTRPLRPSPARSAFSPTIIVARVDTSGAEGGETRLEEIVKEKVGPTTNAVLETWLEVCVREDQKRECELEDDKAYLTNKDVQLNSSMALIFCKANLLSPPLSLSSSSPSPPSAAVGAASNWRYPVVSLSNLRSLPTRICCAASPASQEEPHRDARPKFKDFPYASAPLRDLMVEVLSMVESRLGTQLVPHTLPPNVEYYTNKSGTNHGCLYVLTGAPSSRVDFILGSWQHWEFLAGGTGHAINLSCFMKVSTDAPPLTMEFVQCSPTLLRFTIDLPPRKELAISDEYLTTFYIDTELDKSRHLIACTIPEALDYTPPCLVIRLIFSPTAIMACVDTSESDGGGETRLEEILREEVTVAAKKVVETWLDVCACGKGRKVTRERERNYMKVRDRLLRDKVIEIDIGCCMDKKFGEENAYWVLGALRSFVASRR</sequence>
<dbReference type="PANTHER" id="PTHR34685">
    <property type="entry name" value="RED CHLOROPHYLL CATABOLITE REDUCTASE, CHLOROPLASTIC"/>
    <property type="match status" value="1"/>
</dbReference>